<evidence type="ECO:0000313" key="3">
    <source>
        <dbReference type="Proteomes" id="UP001150941"/>
    </source>
</evidence>
<sequence length="188" mass="20769">MDQGPQQDRDAQEAPWPPEVSKSLTGPVKWRQICTSPGVRMQFNGEIANAFDQVPSPSFAAVAKRARTGCDFEETQCDNPPPSTDDPREQSSLDPSLYPLRDKFVECLAATPVSGRDLASLVALGLLNFASYAKGYSNYQPLERSSSCSYSSMRAPFLASRCDTSLSPAEDNIRRIWKHRWPSAYGSD</sequence>
<feature type="region of interest" description="Disordered" evidence="1">
    <location>
        <begin position="72"/>
        <end position="95"/>
    </location>
</feature>
<reference evidence="2" key="1">
    <citation type="submission" date="2022-11" db="EMBL/GenBank/DDBJ databases">
        <authorList>
            <person name="Petersen C."/>
        </authorList>
    </citation>
    <scope>NUCLEOTIDE SEQUENCE</scope>
    <source>
        <strain evidence="2">IBT 19713</strain>
    </source>
</reference>
<accession>A0A9W9TSK3</accession>
<comment type="caution">
    <text evidence="2">The sequence shown here is derived from an EMBL/GenBank/DDBJ whole genome shotgun (WGS) entry which is preliminary data.</text>
</comment>
<dbReference type="EMBL" id="JAPQKS010000003">
    <property type="protein sequence ID" value="KAJ5239632.1"/>
    <property type="molecule type" value="Genomic_DNA"/>
</dbReference>
<evidence type="ECO:0000256" key="1">
    <source>
        <dbReference type="SAM" id="MobiDB-lite"/>
    </source>
</evidence>
<name>A0A9W9TSK3_9EURO</name>
<dbReference type="RefSeq" id="XP_058332551.1">
    <property type="nucleotide sequence ID" value="XM_058473548.1"/>
</dbReference>
<keyword evidence="3" id="KW-1185">Reference proteome</keyword>
<reference evidence="2" key="2">
    <citation type="journal article" date="2023" name="IMA Fungus">
        <title>Comparative genomic study of the Penicillium genus elucidates a diverse pangenome and 15 lateral gene transfer events.</title>
        <authorList>
            <person name="Petersen C."/>
            <person name="Sorensen T."/>
            <person name="Nielsen M.R."/>
            <person name="Sondergaard T.E."/>
            <person name="Sorensen J.L."/>
            <person name="Fitzpatrick D.A."/>
            <person name="Frisvad J.C."/>
            <person name="Nielsen K.L."/>
        </authorList>
    </citation>
    <scope>NUCLEOTIDE SEQUENCE</scope>
    <source>
        <strain evidence="2">IBT 19713</strain>
    </source>
</reference>
<dbReference type="Proteomes" id="UP001150941">
    <property type="component" value="Unassembled WGS sequence"/>
</dbReference>
<evidence type="ECO:0000313" key="2">
    <source>
        <dbReference type="EMBL" id="KAJ5239632.1"/>
    </source>
</evidence>
<dbReference type="GeneID" id="83200851"/>
<dbReference type="AlphaFoldDB" id="A0A9W9TSK3"/>
<proteinExistence type="predicted"/>
<organism evidence="2 3">
    <name type="scientific">Penicillium chermesinum</name>
    <dbReference type="NCBI Taxonomy" id="63820"/>
    <lineage>
        <taxon>Eukaryota</taxon>
        <taxon>Fungi</taxon>
        <taxon>Dikarya</taxon>
        <taxon>Ascomycota</taxon>
        <taxon>Pezizomycotina</taxon>
        <taxon>Eurotiomycetes</taxon>
        <taxon>Eurotiomycetidae</taxon>
        <taxon>Eurotiales</taxon>
        <taxon>Aspergillaceae</taxon>
        <taxon>Penicillium</taxon>
    </lineage>
</organism>
<feature type="region of interest" description="Disordered" evidence="1">
    <location>
        <begin position="1"/>
        <end position="28"/>
    </location>
</feature>
<gene>
    <name evidence="2" type="ORF">N7468_004251</name>
</gene>
<protein>
    <submittedName>
        <fullName evidence="2">Uncharacterized protein</fullName>
    </submittedName>
</protein>